<dbReference type="RefSeq" id="WP_157731620.1">
    <property type="nucleotide sequence ID" value="NZ_CP018477.1"/>
</dbReference>
<dbReference type="AlphaFoldDB" id="A0A286RB01"/>
<name>A0A286RB01_9BACT</name>
<evidence type="ECO:0000313" key="2">
    <source>
        <dbReference type="Proteomes" id="UP000215086"/>
    </source>
</evidence>
<dbReference type="SUPFAM" id="SSF110849">
    <property type="entry name" value="ParB/Sulfiredoxin"/>
    <property type="match status" value="1"/>
</dbReference>
<accession>A0A286RB01</accession>
<reference evidence="1 2" key="1">
    <citation type="journal article" name="Front. Microbiol.">
        <title>Sugar Metabolism of the First Thermophilic Planctomycete Thermogutta terrifontis: Comparative Genomic and Transcriptomic Approaches.</title>
        <authorList>
            <person name="Elcheninov A.G."/>
            <person name="Menzel P."/>
            <person name="Gudbergsdottir S.R."/>
            <person name="Slesarev A.I."/>
            <person name="Kadnikov V.V."/>
            <person name="Krogh A."/>
            <person name="Bonch-Osmolovskaya E.A."/>
            <person name="Peng X."/>
            <person name="Kublanov I.V."/>
        </authorList>
    </citation>
    <scope>NUCLEOTIDE SEQUENCE [LARGE SCALE GENOMIC DNA]</scope>
    <source>
        <strain evidence="1 2">R1</strain>
    </source>
</reference>
<keyword evidence="2" id="KW-1185">Reference proteome</keyword>
<evidence type="ECO:0000313" key="1">
    <source>
        <dbReference type="EMBL" id="ASV73127.1"/>
    </source>
</evidence>
<sequence>MHIRDRIKELRRVRAGDLRPNPRNWRIHPDKQRAALRGILAEIGYADALLARELADGTLELIDGHLRAETTPDAVVPVLILDLNEQEAAKLLALLDPLANLAEADTEALADLASELDLQSPVLRDLLHEMLSVPGNDEESPDSPVLPQSLPESFQVVVECEDEDQQREVFERLSAEGYNCRLLTL</sequence>
<organism evidence="1 2">
    <name type="scientific">Thermogutta terrifontis</name>
    <dbReference type="NCBI Taxonomy" id="1331910"/>
    <lineage>
        <taxon>Bacteria</taxon>
        <taxon>Pseudomonadati</taxon>
        <taxon>Planctomycetota</taxon>
        <taxon>Planctomycetia</taxon>
        <taxon>Pirellulales</taxon>
        <taxon>Thermoguttaceae</taxon>
        <taxon>Thermogutta</taxon>
    </lineage>
</organism>
<dbReference type="EMBL" id="CP018477">
    <property type="protein sequence ID" value="ASV73127.1"/>
    <property type="molecule type" value="Genomic_DNA"/>
</dbReference>
<dbReference type="InterPro" id="IPR036086">
    <property type="entry name" value="ParB/Sulfiredoxin_sf"/>
</dbReference>
<gene>
    <name evidence="1" type="ORF">THTE_0525</name>
</gene>
<proteinExistence type="predicted"/>
<evidence type="ECO:0008006" key="3">
    <source>
        <dbReference type="Google" id="ProtNLM"/>
    </source>
</evidence>
<protein>
    <recommendedName>
        <fullName evidence="3">ParB/Sulfiredoxin domain-containing protein</fullName>
    </recommendedName>
</protein>
<dbReference type="Proteomes" id="UP000215086">
    <property type="component" value="Chromosome"/>
</dbReference>
<dbReference type="KEGG" id="ttf:THTE_0525"/>
<dbReference type="OrthoDB" id="292268at2"/>